<keyword evidence="5" id="KW-0411">Iron-sulfur</keyword>
<accession>A0A3E3I8Z5</accession>
<name>A0A3E3I8Z5_9FIRM</name>
<dbReference type="SUPFAM" id="SSF51905">
    <property type="entry name" value="FAD/NAD(P)-binding domain"/>
    <property type="match status" value="1"/>
</dbReference>
<dbReference type="GO" id="GO:0016491">
    <property type="term" value="F:oxidoreductase activity"/>
    <property type="evidence" value="ECO:0007669"/>
    <property type="project" value="UniProtKB-KW"/>
</dbReference>
<keyword evidence="4" id="KW-0408">Iron</keyword>
<keyword evidence="1" id="KW-0004">4Fe-4S</keyword>
<dbReference type="Proteomes" id="UP000260812">
    <property type="component" value="Unassembled WGS sequence"/>
</dbReference>
<sequence>MEKRYIKEEKQTPVNYLCDTIVAGGGTAGIVAAIAAARNGAKTILIDRYGFVGGTMINGAGPLHSFFNLYKAFPGVEKVQVVRGIPDEIIERMKQKGGSPGHLEQEKGGSYDSVITLIDWEIFKEVAFEMLEECGVTVLLHTMVADVIKDEDRITGVIIEGKSGREAILAENVIDTTGDGDIAAMAGAPFVKRHDTTSVGMPFGMMNVDMPKLLHFLEENDMVNQLIRADKGSETDDVIRLGFELKKIPIFKEYMEKSGMWGPLGFSLYEGNYGYINAANLRAVDATNTEELSNAEIKLRRQIMTLSRMLREHVPGFEKAYVSWTPVGVGVRLTRVIECEHDMSLDEIVNGKRFPDEVMLYGFHDCAPRIMIKDGKYYGIPYRALLPKKVEGLLVAGRMITSEWDAHMSTRNTVSCMAQGQAVGTAAALCAKQGCLPRQLDVDKLREVLKEQNVFLD</sequence>
<evidence type="ECO:0000313" key="6">
    <source>
        <dbReference type="EMBL" id="RGE63520.1"/>
    </source>
</evidence>
<dbReference type="PANTHER" id="PTHR43498">
    <property type="entry name" value="FERREDOXIN:COB-COM HETERODISULFIDE REDUCTASE SUBUNIT A"/>
    <property type="match status" value="1"/>
</dbReference>
<dbReference type="InterPro" id="IPR036188">
    <property type="entry name" value="FAD/NAD-bd_sf"/>
</dbReference>
<evidence type="ECO:0000256" key="5">
    <source>
        <dbReference type="ARBA" id="ARBA00023014"/>
    </source>
</evidence>
<proteinExistence type="predicted"/>
<dbReference type="PANTHER" id="PTHR43498:SF1">
    <property type="entry name" value="COB--COM HETERODISULFIDE REDUCTASE IRON-SULFUR SUBUNIT A"/>
    <property type="match status" value="1"/>
</dbReference>
<protein>
    <submittedName>
        <fullName evidence="6">FAD-dependent oxidoreductase</fullName>
    </submittedName>
</protein>
<keyword evidence="7" id="KW-1185">Reference proteome</keyword>
<dbReference type="GO" id="GO:0051539">
    <property type="term" value="F:4 iron, 4 sulfur cluster binding"/>
    <property type="evidence" value="ECO:0007669"/>
    <property type="project" value="UniProtKB-KW"/>
</dbReference>
<evidence type="ECO:0000256" key="1">
    <source>
        <dbReference type="ARBA" id="ARBA00022485"/>
    </source>
</evidence>
<dbReference type="Gene3D" id="3.50.50.60">
    <property type="entry name" value="FAD/NAD(P)-binding domain"/>
    <property type="match status" value="1"/>
</dbReference>
<organism evidence="6 7">
    <name type="scientific">Eisenbergiella massiliensis</name>
    <dbReference type="NCBI Taxonomy" id="1720294"/>
    <lineage>
        <taxon>Bacteria</taxon>
        <taxon>Bacillati</taxon>
        <taxon>Bacillota</taxon>
        <taxon>Clostridia</taxon>
        <taxon>Lachnospirales</taxon>
        <taxon>Lachnospiraceae</taxon>
        <taxon>Eisenbergiella</taxon>
    </lineage>
</organism>
<dbReference type="EMBL" id="QVLV01000003">
    <property type="protein sequence ID" value="RGE63520.1"/>
    <property type="molecule type" value="Genomic_DNA"/>
</dbReference>
<comment type="caution">
    <text evidence="6">The sequence shown here is derived from an EMBL/GenBank/DDBJ whole genome shotgun (WGS) entry which is preliminary data.</text>
</comment>
<keyword evidence="2" id="KW-0479">Metal-binding</keyword>
<evidence type="ECO:0000313" key="7">
    <source>
        <dbReference type="Proteomes" id="UP000260812"/>
    </source>
</evidence>
<dbReference type="InterPro" id="IPR039650">
    <property type="entry name" value="HdrA-like"/>
</dbReference>
<dbReference type="AlphaFoldDB" id="A0A3E3I8Z5"/>
<reference evidence="6" key="1">
    <citation type="submission" date="2018-08" db="EMBL/GenBank/DDBJ databases">
        <title>A genome reference for cultivated species of the human gut microbiota.</title>
        <authorList>
            <person name="Zou Y."/>
            <person name="Xue W."/>
            <person name="Luo G."/>
        </authorList>
    </citation>
    <scope>NUCLEOTIDE SEQUENCE [LARGE SCALE GENOMIC DNA]</scope>
    <source>
        <strain evidence="6">TF05-5AC</strain>
    </source>
</reference>
<dbReference type="Pfam" id="PF12831">
    <property type="entry name" value="FAD_oxidored"/>
    <property type="match status" value="1"/>
</dbReference>
<dbReference type="GeneID" id="97986458"/>
<evidence type="ECO:0000256" key="4">
    <source>
        <dbReference type="ARBA" id="ARBA00023004"/>
    </source>
</evidence>
<dbReference type="RefSeq" id="WP_021638290.1">
    <property type="nucleotide sequence ID" value="NZ_CANNOQ010000341.1"/>
</dbReference>
<evidence type="ECO:0000256" key="3">
    <source>
        <dbReference type="ARBA" id="ARBA00023002"/>
    </source>
</evidence>
<dbReference type="GO" id="GO:0046872">
    <property type="term" value="F:metal ion binding"/>
    <property type="evidence" value="ECO:0007669"/>
    <property type="project" value="UniProtKB-KW"/>
</dbReference>
<gene>
    <name evidence="6" type="ORF">DXC51_06085</name>
</gene>
<evidence type="ECO:0000256" key="2">
    <source>
        <dbReference type="ARBA" id="ARBA00022723"/>
    </source>
</evidence>
<keyword evidence="3" id="KW-0560">Oxidoreductase</keyword>